<dbReference type="Proteomes" id="UP000614601">
    <property type="component" value="Unassembled WGS sequence"/>
</dbReference>
<keyword evidence="6" id="KW-1185">Reference proteome</keyword>
<proteinExistence type="predicted"/>
<dbReference type="Pfam" id="PF01549">
    <property type="entry name" value="ShK"/>
    <property type="match status" value="1"/>
</dbReference>
<protein>
    <recommendedName>
        <fullName evidence="4">ShKT domain-containing protein</fullName>
    </recommendedName>
</protein>
<accession>A0A811KBM7</accession>
<comment type="caution">
    <text evidence="1">Lacks conserved residue(s) required for the propagation of feature annotation.</text>
</comment>
<feature type="domain" description="ShKT" evidence="4">
    <location>
        <begin position="303"/>
        <end position="337"/>
    </location>
</feature>
<feature type="chain" id="PRO_5035594880" description="ShKT domain-containing protein" evidence="3">
    <location>
        <begin position="22"/>
        <end position="349"/>
    </location>
</feature>
<dbReference type="OrthoDB" id="5920234at2759"/>
<comment type="caution">
    <text evidence="5">The sequence shown here is derived from an EMBL/GenBank/DDBJ whole genome shotgun (WGS) entry which is preliminary data.</text>
</comment>
<gene>
    <name evidence="5" type="ORF">BOKJ2_LOCUS4976</name>
</gene>
<dbReference type="EMBL" id="CAJFCW020000002">
    <property type="protein sequence ID" value="CAG9099469.1"/>
    <property type="molecule type" value="Genomic_DNA"/>
</dbReference>
<feature type="compositionally biased region" description="Low complexity" evidence="2">
    <location>
        <begin position="220"/>
        <end position="256"/>
    </location>
</feature>
<evidence type="ECO:0000256" key="1">
    <source>
        <dbReference type="PROSITE-ProRule" id="PRU01005"/>
    </source>
</evidence>
<evidence type="ECO:0000259" key="4">
    <source>
        <dbReference type="PROSITE" id="PS51670"/>
    </source>
</evidence>
<evidence type="ECO:0000256" key="2">
    <source>
        <dbReference type="SAM" id="MobiDB-lite"/>
    </source>
</evidence>
<evidence type="ECO:0000313" key="6">
    <source>
        <dbReference type="Proteomes" id="UP000614601"/>
    </source>
</evidence>
<reference evidence="5" key="1">
    <citation type="submission" date="2020-09" db="EMBL/GenBank/DDBJ databases">
        <authorList>
            <person name="Kikuchi T."/>
        </authorList>
    </citation>
    <scope>NUCLEOTIDE SEQUENCE</scope>
    <source>
        <strain evidence="5">SH1</strain>
    </source>
</reference>
<keyword evidence="1" id="KW-1015">Disulfide bond</keyword>
<dbReference type="SMART" id="SM00254">
    <property type="entry name" value="ShKT"/>
    <property type="match status" value="1"/>
</dbReference>
<dbReference type="PROSITE" id="PS51670">
    <property type="entry name" value="SHKT"/>
    <property type="match status" value="1"/>
</dbReference>
<feature type="signal peptide" evidence="3">
    <location>
        <begin position="1"/>
        <end position="21"/>
    </location>
</feature>
<dbReference type="EMBL" id="CAJFDH010000002">
    <property type="protein sequence ID" value="CAD5213175.1"/>
    <property type="molecule type" value="Genomic_DNA"/>
</dbReference>
<organism evidence="5 6">
    <name type="scientific">Bursaphelenchus okinawaensis</name>
    <dbReference type="NCBI Taxonomy" id="465554"/>
    <lineage>
        <taxon>Eukaryota</taxon>
        <taxon>Metazoa</taxon>
        <taxon>Ecdysozoa</taxon>
        <taxon>Nematoda</taxon>
        <taxon>Chromadorea</taxon>
        <taxon>Rhabditida</taxon>
        <taxon>Tylenchina</taxon>
        <taxon>Tylenchomorpha</taxon>
        <taxon>Aphelenchoidea</taxon>
        <taxon>Aphelenchoididae</taxon>
        <taxon>Bursaphelenchus</taxon>
    </lineage>
</organism>
<dbReference type="Proteomes" id="UP000783686">
    <property type="component" value="Unassembled WGS sequence"/>
</dbReference>
<dbReference type="InterPro" id="IPR003582">
    <property type="entry name" value="ShKT_dom"/>
</dbReference>
<feature type="region of interest" description="Disordered" evidence="2">
    <location>
        <begin position="217"/>
        <end position="256"/>
    </location>
</feature>
<feature type="disulfide bond" evidence="1">
    <location>
        <begin position="303"/>
        <end position="337"/>
    </location>
</feature>
<evidence type="ECO:0000313" key="5">
    <source>
        <dbReference type="EMBL" id="CAD5213175.1"/>
    </source>
</evidence>
<name>A0A811KBM7_9BILA</name>
<evidence type="ECO:0000256" key="3">
    <source>
        <dbReference type="SAM" id="SignalP"/>
    </source>
</evidence>
<sequence>MKSRTIVILVLTTLCYQQASGAVNFYDWLERNSYLCESGLNQVVFLNFEESVQNECESLCGNPAVTKLACGRDPFDVETTTPRCFGIDQWCLEGFELEVANFGSKTTMAPIVQPVETATQEFRGLVMMNSEDLDASNVDSTVKTNTQERTDTTVPTAQQDVSIATDRLEVTQATDASVNVQPTEITDKVVGQATGITDDVATEPSESTTTEAFKTQEVVSTTNQATTTTSTTTTTSATTTTTSTTTTPISTTTTTTTTETTLVQRTEEALSTTEVPLITDERAQKAFANAFRTRLLSSESPGCFDGDTACSFWSNTGECEKNPRYMNLVCRKACGRCIPLDSNDLRKRT</sequence>
<dbReference type="AlphaFoldDB" id="A0A811KBM7"/>
<keyword evidence="3" id="KW-0732">Signal</keyword>